<proteinExistence type="inferred from homology"/>
<dbReference type="Gene3D" id="3.40.50.720">
    <property type="entry name" value="NAD(P)-binding Rossmann-like Domain"/>
    <property type="match status" value="3"/>
</dbReference>
<evidence type="ECO:0000256" key="5">
    <source>
        <dbReference type="ARBA" id="ARBA00023235"/>
    </source>
</evidence>
<dbReference type="InterPro" id="IPR004379">
    <property type="entry name" value="UDP-GALP_mutase"/>
</dbReference>
<evidence type="ECO:0000256" key="4">
    <source>
        <dbReference type="ARBA" id="ARBA00022827"/>
    </source>
</evidence>
<dbReference type="Proteomes" id="UP000006866">
    <property type="component" value="Chromosome"/>
</dbReference>
<keyword evidence="4" id="KW-0274">FAD</keyword>
<dbReference type="Pfam" id="PF13450">
    <property type="entry name" value="NAD_binding_8"/>
    <property type="match status" value="1"/>
</dbReference>
<dbReference type="AlphaFoldDB" id="E3DM05"/>
<dbReference type="PATRIC" id="fig|572479.3.peg.109"/>
<gene>
    <name evidence="7" type="ordered locus">Hprae_0106</name>
</gene>
<keyword evidence="3" id="KW-0285">Flavoprotein</keyword>
<dbReference type="OrthoDB" id="9769600at2"/>
<dbReference type="GO" id="GO:0008767">
    <property type="term" value="F:UDP-galactopyranose mutase activity"/>
    <property type="evidence" value="ECO:0007669"/>
    <property type="project" value="UniProtKB-EC"/>
</dbReference>
<dbReference type="SUPFAM" id="SSF54373">
    <property type="entry name" value="FAD-linked reductases, C-terminal domain"/>
    <property type="match status" value="1"/>
</dbReference>
<protein>
    <submittedName>
        <fullName evidence="7">UDP-galactopyranose mutase</fullName>
        <ecNumber evidence="7">5.4.99.9</ecNumber>
    </submittedName>
</protein>
<name>E3DM05_HALPG</name>
<evidence type="ECO:0000259" key="6">
    <source>
        <dbReference type="Pfam" id="PF03275"/>
    </source>
</evidence>
<dbReference type="InterPro" id="IPR015899">
    <property type="entry name" value="UDP-GalPyranose_mutase_C"/>
</dbReference>
<dbReference type="PANTHER" id="PTHR21197">
    <property type="entry name" value="UDP-GALACTOPYRANOSE MUTASE"/>
    <property type="match status" value="1"/>
</dbReference>
<evidence type="ECO:0000313" key="8">
    <source>
        <dbReference type="Proteomes" id="UP000006866"/>
    </source>
</evidence>
<dbReference type="NCBIfam" id="TIGR00031">
    <property type="entry name" value="UDP-GALP_mutase"/>
    <property type="match status" value="1"/>
</dbReference>
<dbReference type="EC" id="5.4.99.9" evidence="7"/>
<dbReference type="RefSeq" id="WP_014552299.1">
    <property type="nucleotide sequence ID" value="NC_017455.1"/>
</dbReference>
<dbReference type="SUPFAM" id="SSF51971">
    <property type="entry name" value="Nucleotide-binding domain"/>
    <property type="match status" value="1"/>
</dbReference>
<dbReference type="eggNOG" id="COG0562">
    <property type="taxonomic scope" value="Bacteria"/>
</dbReference>
<comment type="similarity">
    <text evidence="2">Belongs to the UDP-galactopyranose/dTDP-fucopyranose mutase family.</text>
</comment>
<evidence type="ECO:0000256" key="3">
    <source>
        <dbReference type="ARBA" id="ARBA00022630"/>
    </source>
</evidence>
<dbReference type="Pfam" id="PF03275">
    <property type="entry name" value="GLF"/>
    <property type="match status" value="1"/>
</dbReference>
<dbReference type="GO" id="GO:0005829">
    <property type="term" value="C:cytosol"/>
    <property type="evidence" value="ECO:0007669"/>
    <property type="project" value="TreeGrafter"/>
</dbReference>
<dbReference type="STRING" id="572479.Hprae_0106"/>
<sequence>MENFDVDVVIVGAGFAGAVTARKLAETGKKVLVFEQRNHIGGNAYDFINDNSILIHLYGPHIFHTNDQKVYNFLSRFTDWREYKHQVVASIKGEKMSIPFNFDVLEKVFESDSDLLKEKLLEVFKNRKKVFINELLEFDDPDINKIATYIYENYYFYYSTKQWGEHFSSLDNSIFKRVPIYLSKKNYYFEDNWQLIPAAGYTKLFENILDHDLINVKLKTDGLDFISLKSGKVYLKGELFSGPVIYTGSLDKLFNYEYGKLKYRTLDFKFENYNKNHFQNYGVVNYTLDQDYTRITEYKYLTGQKLKNKTTIVKEYPRELEKETDIPYYPIPTKESRELYFKYQEKLINYHNFFCLGRLAEYQYYNMDQVVAKALNLSNKLKD</sequence>
<evidence type="ECO:0000313" key="7">
    <source>
        <dbReference type="EMBL" id="ADO76264.1"/>
    </source>
</evidence>
<reference evidence="7 8" key="2">
    <citation type="journal article" date="2011" name="Stand. Genomic Sci.">
        <title>Complete genome sequence of the extremely halophilic Halanaerobium praevalens type strain (GSL).</title>
        <authorList>
            <person name="Ivanova N."/>
            <person name="Sikorski J."/>
            <person name="Chertkov O."/>
            <person name="Nolan M."/>
            <person name="Lucas S."/>
            <person name="Hammon N."/>
            <person name="Deshpande S."/>
            <person name="Cheng J.F."/>
            <person name="Tapia R."/>
            <person name="Han C."/>
            <person name="Goodwin L."/>
            <person name="Pitluck S."/>
            <person name="Huntemann M."/>
            <person name="Liolios K."/>
            <person name="Pagani I."/>
            <person name="Mavromatis K."/>
            <person name="Ovchinikova G."/>
            <person name="Pati A."/>
            <person name="Chen A."/>
            <person name="Palaniappan K."/>
            <person name="Land M."/>
            <person name="Hauser L."/>
            <person name="Brambilla E.M."/>
            <person name="Kannan K.P."/>
            <person name="Rohde M."/>
            <person name="Tindall B.J."/>
            <person name="Goker M."/>
            <person name="Detter J.C."/>
            <person name="Woyke T."/>
            <person name="Bristow J."/>
            <person name="Eisen J.A."/>
            <person name="Markowitz V."/>
            <person name="Hugenholtz P."/>
            <person name="Kyrpides N.C."/>
            <person name="Klenk H.P."/>
            <person name="Lapidus A."/>
        </authorList>
    </citation>
    <scope>NUCLEOTIDE SEQUENCE [LARGE SCALE GENOMIC DNA]</scope>
    <source>
        <strain evidence="8">ATCC 33744 / DSM 2228 / GSL</strain>
    </source>
</reference>
<evidence type="ECO:0000256" key="1">
    <source>
        <dbReference type="ARBA" id="ARBA00001974"/>
    </source>
</evidence>
<dbReference type="EMBL" id="CP002175">
    <property type="protein sequence ID" value="ADO76264.1"/>
    <property type="molecule type" value="Genomic_DNA"/>
</dbReference>
<dbReference type="KEGG" id="hpk:Hprae_0106"/>
<dbReference type="HOGENOM" id="CLU_042118_0_0_9"/>
<dbReference type="GO" id="GO:0050660">
    <property type="term" value="F:flavin adenine dinucleotide binding"/>
    <property type="evidence" value="ECO:0007669"/>
    <property type="project" value="TreeGrafter"/>
</dbReference>
<evidence type="ECO:0000256" key="2">
    <source>
        <dbReference type="ARBA" id="ARBA00009321"/>
    </source>
</evidence>
<comment type="cofactor">
    <cofactor evidence="1">
        <name>FAD</name>
        <dbReference type="ChEBI" id="CHEBI:57692"/>
    </cofactor>
</comment>
<dbReference type="PANTHER" id="PTHR21197:SF0">
    <property type="entry name" value="UDP-GALACTOPYRANOSE MUTASE"/>
    <property type="match status" value="1"/>
</dbReference>
<keyword evidence="8" id="KW-1185">Reference proteome</keyword>
<keyword evidence="5 7" id="KW-0413">Isomerase</keyword>
<feature type="domain" description="UDP-galactopyranose mutase C-terminal" evidence="6">
    <location>
        <begin position="157"/>
        <end position="364"/>
    </location>
</feature>
<organism evidence="7 8">
    <name type="scientific">Halanaerobium praevalens (strain ATCC 33744 / DSM 2228 / GSL)</name>
    <dbReference type="NCBI Taxonomy" id="572479"/>
    <lineage>
        <taxon>Bacteria</taxon>
        <taxon>Bacillati</taxon>
        <taxon>Bacillota</taxon>
        <taxon>Clostridia</taxon>
        <taxon>Halanaerobiales</taxon>
        <taxon>Halanaerobiaceae</taxon>
        <taxon>Halanaerobium</taxon>
    </lineage>
</organism>
<reference evidence="8" key="1">
    <citation type="submission" date="2010-10" db="EMBL/GenBank/DDBJ databases">
        <title>The complete genome of Halanaerobium praevalens DSM 2228.</title>
        <authorList>
            <consortium name="US DOE Joint Genome Institute (JGI-PGF)"/>
            <person name="Lucas S."/>
            <person name="Copeland A."/>
            <person name="Lapidus A."/>
            <person name="Glavina del Rio T."/>
            <person name="Dalin E."/>
            <person name="Tice H."/>
            <person name="Bruce D."/>
            <person name="Goodwin L."/>
            <person name="Pitluck S."/>
            <person name="Kyrpides N."/>
            <person name="Mavromatis K."/>
            <person name="Ivanova N."/>
            <person name="Ovchinnikova G."/>
            <person name="Chertkov O."/>
            <person name="Detter J.C."/>
            <person name="Han C."/>
            <person name="Larimer F."/>
            <person name="Land M."/>
            <person name="Hauser L."/>
            <person name="Markowitz V."/>
            <person name="Cheng J.-F."/>
            <person name="Hugenholtz P."/>
            <person name="Woyke T."/>
            <person name="Wu D."/>
            <person name="Tindall B."/>
            <person name="Pomrenke H.G."/>
            <person name="Brambilla E."/>
            <person name="Klenk H.-P."/>
            <person name="Eisen J.A."/>
        </authorList>
    </citation>
    <scope>NUCLEOTIDE SEQUENCE [LARGE SCALE GENOMIC DNA]</scope>
    <source>
        <strain evidence="8">ATCC 33744 / DSM 2228 / GSL</strain>
    </source>
</reference>
<accession>E3DM05</accession>